<keyword evidence="2" id="KW-1185">Reference proteome</keyword>
<evidence type="ECO:0000313" key="2">
    <source>
        <dbReference type="Proteomes" id="UP000789860"/>
    </source>
</evidence>
<feature type="non-terminal residue" evidence="1">
    <location>
        <position position="74"/>
    </location>
</feature>
<comment type="caution">
    <text evidence="1">The sequence shown here is derived from an EMBL/GenBank/DDBJ whole genome shotgun (WGS) entry which is preliminary data.</text>
</comment>
<reference evidence="1" key="1">
    <citation type="submission" date="2021-06" db="EMBL/GenBank/DDBJ databases">
        <authorList>
            <person name="Kallberg Y."/>
            <person name="Tangrot J."/>
            <person name="Rosling A."/>
        </authorList>
    </citation>
    <scope>NUCLEOTIDE SEQUENCE</scope>
    <source>
        <strain evidence="1">AU212A</strain>
    </source>
</reference>
<evidence type="ECO:0000313" key="1">
    <source>
        <dbReference type="EMBL" id="CAG8598176.1"/>
    </source>
</evidence>
<proteinExistence type="predicted"/>
<accession>A0ACA9MMF7</accession>
<sequence>MLNIANLNPQESKKRPSKKLISKFMGPFKIVQKISTVAYQLELPKTMRIHPVFHISSLKQYYPNEDKDTTESTQ</sequence>
<protein>
    <submittedName>
        <fullName evidence="1">9802_t:CDS:1</fullName>
    </submittedName>
</protein>
<organism evidence="1 2">
    <name type="scientific">Scutellospora calospora</name>
    <dbReference type="NCBI Taxonomy" id="85575"/>
    <lineage>
        <taxon>Eukaryota</taxon>
        <taxon>Fungi</taxon>
        <taxon>Fungi incertae sedis</taxon>
        <taxon>Mucoromycota</taxon>
        <taxon>Glomeromycotina</taxon>
        <taxon>Glomeromycetes</taxon>
        <taxon>Diversisporales</taxon>
        <taxon>Gigasporaceae</taxon>
        <taxon>Scutellospora</taxon>
    </lineage>
</organism>
<dbReference type="Proteomes" id="UP000789860">
    <property type="component" value="Unassembled WGS sequence"/>
</dbReference>
<dbReference type="EMBL" id="CAJVPM010013961">
    <property type="protein sequence ID" value="CAG8598176.1"/>
    <property type="molecule type" value="Genomic_DNA"/>
</dbReference>
<name>A0ACA9MMF7_9GLOM</name>
<gene>
    <name evidence="1" type="ORF">SCALOS_LOCUS6828</name>
</gene>